<dbReference type="CDD" id="cd02869">
    <property type="entry name" value="PseudoU_synth_RluA_like"/>
    <property type="match status" value="1"/>
</dbReference>
<dbReference type="EMBL" id="CAMXCT030006783">
    <property type="protein sequence ID" value="CAL4807294.1"/>
    <property type="molecule type" value="Genomic_DNA"/>
</dbReference>
<protein>
    <submittedName>
        <fullName evidence="6">Pentatricopeptide repeat-containing protein, chloroplastic</fullName>
    </submittedName>
</protein>
<comment type="similarity">
    <text evidence="1">Belongs to the pseudouridine synthase RluA family.</text>
</comment>
<feature type="compositionally biased region" description="Low complexity" evidence="2">
    <location>
        <begin position="767"/>
        <end position="777"/>
    </location>
</feature>
<dbReference type="AlphaFoldDB" id="A0A9P1GSD9"/>
<evidence type="ECO:0000313" key="7">
    <source>
        <dbReference type="Proteomes" id="UP001152797"/>
    </source>
</evidence>
<dbReference type="Proteomes" id="UP001152797">
    <property type="component" value="Unassembled WGS sequence"/>
</dbReference>
<evidence type="ECO:0000313" key="4">
    <source>
        <dbReference type="EMBL" id="CAI4019982.1"/>
    </source>
</evidence>
<dbReference type="GO" id="GO:0000455">
    <property type="term" value="P:enzyme-directed rRNA pseudouridine synthesis"/>
    <property type="evidence" value="ECO:0007669"/>
    <property type="project" value="TreeGrafter"/>
</dbReference>
<feature type="domain" description="Pseudouridine synthase RsuA/RluA-like" evidence="3">
    <location>
        <begin position="842"/>
        <end position="994"/>
    </location>
</feature>
<name>A0A9P1GSD9_9DINO</name>
<feature type="region of interest" description="Disordered" evidence="2">
    <location>
        <begin position="573"/>
        <end position="609"/>
    </location>
</feature>
<dbReference type="Pfam" id="PF00849">
    <property type="entry name" value="PseudoU_synth_2"/>
    <property type="match status" value="1"/>
</dbReference>
<accession>A0A9P1GSD9</accession>
<feature type="region of interest" description="Disordered" evidence="2">
    <location>
        <begin position="693"/>
        <end position="846"/>
    </location>
</feature>
<gene>
    <name evidence="4" type="ORF">C1SCF055_LOCUS44437</name>
</gene>
<dbReference type="PANTHER" id="PTHR21600">
    <property type="entry name" value="MITOCHONDRIAL RNA PSEUDOURIDINE SYNTHASE"/>
    <property type="match status" value="1"/>
</dbReference>
<feature type="compositionally biased region" description="Polar residues" evidence="2">
    <location>
        <begin position="573"/>
        <end position="596"/>
    </location>
</feature>
<evidence type="ECO:0000256" key="1">
    <source>
        <dbReference type="ARBA" id="ARBA00010876"/>
    </source>
</evidence>
<dbReference type="EMBL" id="CAMXCT020006783">
    <property type="protein sequence ID" value="CAL1173357.1"/>
    <property type="molecule type" value="Genomic_DNA"/>
</dbReference>
<keyword evidence="7" id="KW-1185">Reference proteome</keyword>
<evidence type="ECO:0000313" key="5">
    <source>
        <dbReference type="EMBL" id="CAL1173357.1"/>
    </source>
</evidence>
<evidence type="ECO:0000256" key="2">
    <source>
        <dbReference type="SAM" id="MobiDB-lite"/>
    </source>
</evidence>
<evidence type="ECO:0000313" key="6">
    <source>
        <dbReference type="EMBL" id="CAL4807294.1"/>
    </source>
</evidence>
<reference evidence="5" key="2">
    <citation type="submission" date="2024-04" db="EMBL/GenBank/DDBJ databases">
        <authorList>
            <person name="Chen Y."/>
            <person name="Shah S."/>
            <person name="Dougan E. K."/>
            <person name="Thang M."/>
            <person name="Chan C."/>
        </authorList>
    </citation>
    <scope>NUCLEOTIDE SEQUENCE [LARGE SCALE GENOMIC DNA]</scope>
</reference>
<dbReference type="InterPro" id="IPR020103">
    <property type="entry name" value="PsdUridine_synth_cat_dom_sf"/>
</dbReference>
<sequence length="1055" mass="115738">MQRKLSFRFRGGGAEPLQCFVCLVYKRAYVPKQWSDEYVTHCLTCGRGACNEHGCWEVGQFHCALCHGNDDPLQSGAKDTFAVRCLNKAFQKQKLLYRNEEAFHDFMLVLCAERTNSRMEATYTDEEFSDVQRQEAANTALTWEDAQQLVAAILLSRLGTAENVAKVLGQSWVPTWDGWKELQTCTTEFCCVTIADRMCDIAQVNSPDRSMTDTQALRVLAAEGLMRQQAQSHGANNCLIDSLMLCLSNEGLLPENLVTHVAARRCAAAACRKQLIQEVGKAVAPSRNGLFPYLDAHRDGPRIVAFLLQRFRAVARTNMLIHVHDRFGECTVDPDRNKILVHLGFQHPEHQALQLHIYNHTSVQGRGYHFDSLLRQTSVREAEPTVEIDAKPDATRLQGNELEHSMSTKACHNMDGTEKDVDLRAEAVFAKLAWHLCGSSFDIPWLEALLLNMLFHGYLSLGPSVTASPKARQQLCRACQRHLKLEPKPNDAEAQTLDLQSHLAAAAFFLLGTSKKSVNVEVYVNVHDASTTDLNVPQHRYRIGRLDSLLVPIFRLYCFTNGQYAALLPKSPPTVSQQEPALTRVSHCSSQKTQAAPRTADAGSNEPSGNMEQMSDILQRFCDSRGAKVQISKADVLCLQEAWSDRDAEGICLHTLLQAGLRFADSGMHHARRLADQFRSFWNCCTQGAGQTLAGASSPAATNHEAKYLPPTVPSQEKAGASDENAGASDDDRKGLAGQSTNEADGGGSTKKDGNQKQCGKRKLSTALGANKAQQAGQGKGKQQRLQQRGSASTARKLDVAVPLRRLRQKTVPGSGMEDIQSGNVPAEGIATKSTEGPGILVANKPQGTSTEGYVAELGRRLGTPLTLSSRLDFPTSGVLPLALGVDSLAGKWLQAQLAARLVDKEYVCLCEGTSLGPKGTRGVVAAKLLTTELEGHTSRSEVSNSGREARTEYEVLQRFLVTEEVDSLESSELMLVAAHPITGRTHQIRVHFAFLGRPLVGDLTYGRRNSSVVCPRLFLHCRRFSCRDLSGAPLVAEAPLPRELQEVLAQLRSC</sequence>
<organism evidence="4">
    <name type="scientific">Cladocopium goreaui</name>
    <dbReference type="NCBI Taxonomy" id="2562237"/>
    <lineage>
        <taxon>Eukaryota</taxon>
        <taxon>Sar</taxon>
        <taxon>Alveolata</taxon>
        <taxon>Dinophyceae</taxon>
        <taxon>Suessiales</taxon>
        <taxon>Symbiodiniaceae</taxon>
        <taxon>Cladocopium</taxon>
    </lineage>
</organism>
<dbReference type="GO" id="GO:0003723">
    <property type="term" value="F:RNA binding"/>
    <property type="evidence" value="ECO:0007669"/>
    <property type="project" value="InterPro"/>
</dbReference>
<dbReference type="SUPFAM" id="SSF55120">
    <property type="entry name" value="Pseudouridine synthase"/>
    <property type="match status" value="1"/>
</dbReference>
<dbReference type="EMBL" id="CAMXCT010006783">
    <property type="protein sequence ID" value="CAI4019982.1"/>
    <property type="molecule type" value="Genomic_DNA"/>
</dbReference>
<comment type="caution">
    <text evidence="4">The sequence shown here is derived from an EMBL/GenBank/DDBJ whole genome shotgun (WGS) entry which is preliminary data.</text>
</comment>
<proteinExistence type="inferred from homology"/>
<reference evidence="4" key="1">
    <citation type="submission" date="2022-10" db="EMBL/GenBank/DDBJ databases">
        <authorList>
            <person name="Chen Y."/>
            <person name="Dougan E. K."/>
            <person name="Chan C."/>
            <person name="Rhodes N."/>
            <person name="Thang M."/>
        </authorList>
    </citation>
    <scope>NUCLEOTIDE SEQUENCE</scope>
</reference>
<dbReference type="OrthoDB" id="424794at2759"/>
<evidence type="ECO:0000259" key="3">
    <source>
        <dbReference type="Pfam" id="PF00849"/>
    </source>
</evidence>
<dbReference type="InterPro" id="IPR006145">
    <property type="entry name" value="PsdUridine_synth_RsuA/RluA"/>
</dbReference>
<dbReference type="Gene3D" id="3.30.2350.10">
    <property type="entry name" value="Pseudouridine synthase"/>
    <property type="match status" value="1"/>
</dbReference>
<dbReference type="PANTHER" id="PTHR21600:SF87">
    <property type="entry name" value="RNA PSEUDOURIDYLATE SYNTHASE DOMAIN-CONTAINING PROTEIN 1"/>
    <property type="match status" value="1"/>
</dbReference>
<dbReference type="InterPro" id="IPR050188">
    <property type="entry name" value="RluA_PseudoU_synthase"/>
</dbReference>
<dbReference type="GO" id="GO:0009982">
    <property type="term" value="F:pseudouridine synthase activity"/>
    <property type="evidence" value="ECO:0007669"/>
    <property type="project" value="InterPro"/>
</dbReference>